<name>A0A0G0YGE2_9BACT</name>
<feature type="region of interest" description="Disordered" evidence="1">
    <location>
        <begin position="12"/>
        <end position="54"/>
    </location>
</feature>
<dbReference type="Proteomes" id="UP000033930">
    <property type="component" value="Unassembled WGS sequence"/>
</dbReference>
<accession>A0A0G0YGE2</accession>
<proteinExistence type="predicted"/>
<dbReference type="AlphaFoldDB" id="A0A0G0YGE2"/>
<feature type="compositionally biased region" description="Gly residues" evidence="1">
    <location>
        <begin position="160"/>
        <end position="170"/>
    </location>
</feature>
<feature type="compositionally biased region" description="Basic residues" evidence="1">
    <location>
        <begin position="32"/>
        <end position="50"/>
    </location>
</feature>
<comment type="caution">
    <text evidence="2">The sequence shown here is derived from an EMBL/GenBank/DDBJ whole genome shotgun (WGS) entry which is preliminary data.</text>
</comment>
<reference evidence="2 3" key="1">
    <citation type="journal article" date="2015" name="Nature">
        <title>rRNA introns, odd ribosomes, and small enigmatic genomes across a large radiation of phyla.</title>
        <authorList>
            <person name="Brown C.T."/>
            <person name="Hug L.A."/>
            <person name="Thomas B.C."/>
            <person name="Sharon I."/>
            <person name="Castelle C.J."/>
            <person name="Singh A."/>
            <person name="Wilkins M.J."/>
            <person name="Williams K.H."/>
            <person name="Banfield J.F."/>
        </authorList>
    </citation>
    <scope>NUCLEOTIDE SEQUENCE [LARGE SCALE GENOMIC DNA]</scope>
</reference>
<feature type="region of interest" description="Disordered" evidence="1">
    <location>
        <begin position="138"/>
        <end position="225"/>
    </location>
</feature>
<sequence>MGHTLFGPARLGVASKGGSHVPYPVGSFALRQARHRSRRPRDRRGPSQRRPLRDRYRMVHEVRWGRQRARPVRLRRHLRRGEHVGRGRRARARHVRPRRVRGLVAGPKPRLPHLLAAQADVARGLVEPRWAQPGRRGLLVPLVQSGPPGRRRQLRRLGGDRGGGGAGGGPQGPPEVRRNRPWPLRPGRRLLRGLVSTLGKQGNRSTRKVLPPSLTSADEIGTDES</sequence>
<evidence type="ECO:0000313" key="2">
    <source>
        <dbReference type="EMBL" id="KKR99432.1"/>
    </source>
</evidence>
<evidence type="ECO:0000256" key="1">
    <source>
        <dbReference type="SAM" id="MobiDB-lite"/>
    </source>
</evidence>
<protein>
    <submittedName>
        <fullName evidence="2">Uncharacterized protein</fullName>
    </submittedName>
</protein>
<dbReference type="EMBL" id="LCAW01000006">
    <property type="protein sequence ID" value="KKR99432.1"/>
    <property type="molecule type" value="Genomic_DNA"/>
</dbReference>
<gene>
    <name evidence="2" type="ORF">UU50_C0006G0035</name>
</gene>
<organism evidence="2 3">
    <name type="scientific">Candidatus Uhrbacteria bacterium GW2011_GWC1_41_20</name>
    <dbReference type="NCBI Taxonomy" id="1618983"/>
    <lineage>
        <taxon>Bacteria</taxon>
        <taxon>Candidatus Uhriibacteriota</taxon>
    </lineage>
</organism>
<evidence type="ECO:0000313" key="3">
    <source>
        <dbReference type="Proteomes" id="UP000033930"/>
    </source>
</evidence>